<keyword evidence="2" id="KW-0964">Secreted</keyword>
<keyword evidence="7" id="KW-1185">Reference proteome</keyword>
<dbReference type="Pfam" id="PF17210">
    <property type="entry name" value="SdrD_B"/>
    <property type="match status" value="1"/>
</dbReference>
<dbReference type="SUPFAM" id="SSF117074">
    <property type="entry name" value="Hypothetical protein PA1324"/>
    <property type="match status" value="1"/>
</dbReference>
<dbReference type="Gene3D" id="2.60.40.10">
    <property type="entry name" value="Immunoglobulins"/>
    <property type="match status" value="1"/>
</dbReference>
<evidence type="ECO:0000256" key="4">
    <source>
        <dbReference type="SAM" id="SignalP"/>
    </source>
</evidence>
<comment type="subcellular location">
    <subcellularLocation>
        <location evidence="1">Secreted</location>
    </subcellularLocation>
</comment>
<accession>A0ABS5V3U2</accession>
<dbReference type="Proteomes" id="UP001195903">
    <property type="component" value="Unassembled WGS sequence"/>
</dbReference>
<name>A0ABS5V3U2_9GAMM</name>
<feature type="domain" description="SD-repeat containing protein B" evidence="5">
    <location>
        <begin position="166"/>
        <end position="221"/>
    </location>
</feature>
<organism evidence="6 7">
    <name type="scientific">Shewanella jiangmenensis</name>
    <dbReference type="NCBI Taxonomy" id="2837387"/>
    <lineage>
        <taxon>Bacteria</taxon>
        <taxon>Pseudomonadati</taxon>
        <taxon>Pseudomonadota</taxon>
        <taxon>Gammaproteobacteria</taxon>
        <taxon>Alteromonadales</taxon>
        <taxon>Shewanellaceae</taxon>
        <taxon>Shewanella</taxon>
    </lineage>
</organism>
<evidence type="ECO:0000313" key="6">
    <source>
        <dbReference type="EMBL" id="MBT1445117.1"/>
    </source>
</evidence>
<feature type="chain" id="PRO_5045954984" evidence="4">
    <location>
        <begin position="23"/>
        <end position="423"/>
    </location>
</feature>
<evidence type="ECO:0000313" key="7">
    <source>
        <dbReference type="Proteomes" id="UP001195903"/>
    </source>
</evidence>
<evidence type="ECO:0000259" key="5">
    <source>
        <dbReference type="Pfam" id="PF17210"/>
    </source>
</evidence>
<sequence>MFKLSTVCVSVRVAALSLVAMAGTLNAAPSFTEKLITDVGWRVEFVESQYDAAADTTTFTYRLMASSQEKDLSHWVLALDESPIASQGCDLVKFGLDPTTGVSGWKCDDGQNAGSTQLYELTFSGHLGQDDTEYSVKGGTYYAVGDTTGPGEPIIDVQKFNLSGLAFLDANGNGLHENDEPVFANVMVLLSNGETQRTDDGGHYRFTELPRGYYEVSIQPETPAVMDDFNELLSGYYLPTTASLLSLELTSDISNQDFGFNTNVGALMDDFDSADPDGNGQTFAGTGKTIGFWKHQLTSAQKGKTKGVQVSAALVRDYLYSGTSSVKTMYIEPFAELPAAVPGAYDYGLTVLSSTSSDALALLKKQLFATELNYQAGWGLSSMALQGSLIAWAEYLAKYPDSFSRDELLQAKDICDLINNSGE</sequence>
<dbReference type="RefSeq" id="WP_214507326.1">
    <property type="nucleotide sequence ID" value="NZ_JAHEPS010000004.1"/>
</dbReference>
<evidence type="ECO:0000256" key="1">
    <source>
        <dbReference type="ARBA" id="ARBA00004613"/>
    </source>
</evidence>
<evidence type="ECO:0000256" key="2">
    <source>
        <dbReference type="ARBA" id="ARBA00022525"/>
    </source>
</evidence>
<dbReference type="EMBL" id="JAHEPS010000004">
    <property type="protein sequence ID" value="MBT1445117.1"/>
    <property type="molecule type" value="Genomic_DNA"/>
</dbReference>
<feature type="signal peptide" evidence="4">
    <location>
        <begin position="1"/>
        <end position="22"/>
    </location>
</feature>
<comment type="caution">
    <text evidence="6">The sequence shown here is derived from an EMBL/GenBank/DDBJ whole genome shotgun (WGS) entry which is preliminary data.</text>
</comment>
<gene>
    <name evidence="6" type="ORF">KJI95_11355</name>
</gene>
<keyword evidence="3 4" id="KW-0732">Signal</keyword>
<protein>
    <submittedName>
        <fullName evidence="6">MSCRAMM family adhesin SdrC</fullName>
    </submittedName>
</protein>
<dbReference type="InterPro" id="IPR033764">
    <property type="entry name" value="Sdr_B"/>
</dbReference>
<dbReference type="InterPro" id="IPR013783">
    <property type="entry name" value="Ig-like_fold"/>
</dbReference>
<proteinExistence type="predicted"/>
<evidence type="ECO:0000256" key="3">
    <source>
        <dbReference type="ARBA" id="ARBA00022729"/>
    </source>
</evidence>
<reference evidence="6 7" key="1">
    <citation type="submission" date="2021-05" db="EMBL/GenBank/DDBJ databases">
        <title>Shewanella sp. JM162201.</title>
        <authorList>
            <person name="Xu S."/>
            <person name="Li A."/>
        </authorList>
    </citation>
    <scope>NUCLEOTIDE SEQUENCE [LARGE SCALE GENOMIC DNA]</scope>
    <source>
        <strain evidence="6 7">JM162201</strain>
    </source>
</reference>